<comment type="caution">
    <text evidence="1">The sequence shown here is derived from an EMBL/GenBank/DDBJ whole genome shotgun (WGS) entry which is preliminary data.</text>
</comment>
<accession>A0ABT0QA84</accession>
<protein>
    <submittedName>
        <fullName evidence="1">Uncharacterized protein</fullName>
    </submittedName>
</protein>
<sequence>MYDLRTATPVKSTDKITGKECFILPVNVIEISEIVKGYKVYKNSTGTKCRDIKINICKGDGNLTTLKAVNVGNNISKLCKNI</sequence>
<name>A0ABT0QA84_9FLAO</name>
<evidence type="ECO:0000313" key="1">
    <source>
        <dbReference type="EMBL" id="MCL6293894.1"/>
    </source>
</evidence>
<evidence type="ECO:0000313" key="2">
    <source>
        <dbReference type="Proteomes" id="UP001165381"/>
    </source>
</evidence>
<dbReference type="Proteomes" id="UP001165381">
    <property type="component" value="Unassembled WGS sequence"/>
</dbReference>
<proteinExistence type="predicted"/>
<gene>
    <name evidence="1" type="ORF">M3P09_02745</name>
</gene>
<organism evidence="1 2">
    <name type="scientific">Jejuia spongiicola</name>
    <dbReference type="NCBI Taxonomy" id="2942207"/>
    <lineage>
        <taxon>Bacteria</taxon>
        <taxon>Pseudomonadati</taxon>
        <taxon>Bacteroidota</taxon>
        <taxon>Flavobacteriia</taxon>
        <taxon>Flavobacteriales</taxon>
        <taxon>Flavobacteriaceae</taxon>
        <taxon>Jejuia</taxon>
    </lineage>
</organism>
<keyword evidence="2" id="KW-1185">Reference proteome</keyword>
<reference evidence="1" key="1">
    <citation type="submission" date="2022-05" db="EMBL/GenBank/DDBJ databases">
        <authorList>
            <person name="Park J.-S."/>
        </authorList>
    </citation>
    <scope>NUCLEOTIDE SEQUENCE</scope>
    <source>
        <strain evidence="1">2012CJ34-3</strain>
    </source>
</reference>
<dbReference type="RefSeq" id="WP_249971926.1">
    <property type="nucleotide sequence ID" value="NZ_JAMFLZ010000001.1"/>
</dbReference>
<dbReference type="EMBL" id="JAMFLZ010000001">
    <property type="protein sequence ID" value="MCL6293894.1"/>
    <property type="molecule type" value="Genomic_DNA"/>
</dbReference>